<organism evidence="2 3">
    <name type="scientific">Juglans regia</name>
    <name type="common">English walnut</name>
    <dbReference type="NCBI Taxonomy" id="51240"/>
    <lineage>
        <taxon>Eukaryota</taxon>
        <taxon>Viridiplantae</taxon>
        <taxon>Streptophyta</taxon>
        <taxon>Embryophyta</taxon>
        <taxon>Tracheophyta</taxon>
        <taxon>Spermatophyta</taxon>
        <taxon>Magnoliopsida</taxon>
        <taxon>eudicotyledons</taxon>
        <taxon>Gunneridae</taxon>
        <taxon>Pentapetalae</taxon>
        <taxon>rosids</taxon>
        <taxon>fabids</taxon>
        <taxon>Fagales</taxon>
        <taxon>Juglandaceae</taxon>
        <taxon>Juglans</taxon>
    </lineage>
</organism>
<dbReference type="InterPro" id="IPR040256">
    <property type="entry name" value="At4g02000-like"/>
</dbReference>
<feature type="domain" description="DUF4283" evidence="1">
    <location>
        <begin position="63"/>
        <end position="145"/>
    </location>
</feature>
<dbReference type="RefSeq" id="XP_018808428.2">
    <property type="nucleotide sequence ID" value="XM_018952883.2"/>
</dbReference>
<dbReference type="InterPro" id="IPR025558">
    <property type="entry name" value="DUF4283"/>
</dbReference>
<dbReference type="Gramene" id="Jr01_22590_p1">
    <property type="protein sequence ID" value="cds.Jr01_22590_p1"/>
    <property type="gene ID" value="Jr01_22590"/>
</dbReference>
<accession>A0A2I4DMR5</accession>
<dbReference type="Proteomes" id="UP000235220">
    <property type="component" value="Chromosome 1"/>
</dbReference>
<gene>
    <name evidence="3" type="primary">LOC108981650</name>
</gene>
<dbReference type="KEGG" id="jre:108981650"/>
<protein>
    <submittedName>
        <fullName evidence="3">Uncharacterized protein LOC108981650</fullName>
    </submittedName>
</protein>
<dbReference type="GeneID" id="108981650"/>
<dbReference type="PANTHER" id="PTHR31286">
    <property type="entry name" value="GLYCINE-RICH CELL WALL STRUCTURAL PROTEIN 1.8-LIKE"/>
    <property type="match status" value="1"/>
</dbReference>
<evidence type="ECO:0000259" key="1">
    <source>
        <dbReference type="Pfam" id="PF14111"/>
    </source>
</evidence>
<reference evidence="3" key="1">
    <citation type="submission" date="2025-08" db="UniProtKB">
        <authorList>
            <consortium name="RefSeq"/>
        </authorList>
    </citation>
    <scope>IDENTIFICATION</scope>
    <source>
        <tissue evidence="3">Leaves</tissue>
    </source>
</reference>
<dbReference type="AlphaFoldDB" id="A0A2I4DMR5"/>
<proteinExistence type="predicted"/>
<dbReference type="OrthoDB" id="1751950at2759"/>
<dbReference type="Pfam" id="PF14111">
    <property type="entry name" value="DUF4283"/>
    <property type="match status" value="1"/>
</dbReference>
<dbReference type="PANTHER" id="PTHR31286:SF99">
    <property type="entry name" value="DUF4283 DOMAIN-CONTAINING PROTEIN"/>
    <property type="match status" value="1"/>
</dbReference>
<keyword evidence="2" id="KW-1185">Reference proteome</keyword>
<sequence length="248" mass="28191">MAVPSTLPSSEGPAGGDGGALSYVQIVSKVGTPSAFKVPMRYPVDVDGEPGFVFTEPEMSKAAEDFHFAIVLKFVRMRPTIDDIRLAIIKSWGLLEIPTVSLMDDYHVLVKMQTERDYLHGWAREGQLIARSVFRLFRWTKDFDLRKESKLAPQWIFLPGLPLHMYRADFLQILATRFGRFLGIDNATLHRTRASGARMCVEIDLTDEPVQSFPIVMANKKIWQEVRYERPGFYCTKCCRQGHTSVVC</sequence>
<name>A0A2I4DMR5_JUGRE</name>
<evidence type="ECO:0000313" key="3">
    <source>
        <dbReference type="RefSeq" id="XP_018808428.2"/>
    </source>
</evidence>
<evidence type="ECO:0000313" key="2">
    <source>
        <dbReference type="Proteomes" id="UP000235220"/>
    </source>
</evidence>